<keyword evidence="7" id="KW-1185">Reference proteome</keyword>
<evidence type="ECO:0000259" key="5">
    <source>
        <dbReference type="Pfam" id="PF03441"/>
    </source>
</evidence>
<evidence type="ECO:0000256" key="2">
    <source>
        <dbReference type="ARBA" id="ARBA00022827"/>
    </source>
</evidence>
<dbReference type="AlphaFoldDB" id="A0A1X6Z8D9"/>
<gene>
    <name evidence="6" type="primary">phrB</name>
    <name evidence="6" type="ORF">ROJ8625_02152</name>
</gene>
<dbReference type="InterPro" id="IPR036134">
    <property type="entry name" value="Crypto/Photolyase_FAD-like_sf"/>
</dbReference>
<evidence type="ECO:0000313" key="7">
    <source>
        <dbReference type="Proteomes" id="UP000193570"/>
    </source>
</evidence>
<dbReference type="PANTHER" id="PTHR11455:SF9">
    <property type="entry name" value="CRYPTOCHROME CIRCADIAN CLOCK 5 ISOFORM X1"/>
    <property type="match status" value="1"/>
</dbReference>
<proteinExistence type="predicted"/>
<reference evidence="6 7" key="1">
    <citation type="submission" date="2017-03" db="EMBL/GenBank/DDBJ databases">
        <authorList>
            <person name="Afonso C.L."/>
            <person name="Miller P.J."/>
            <person name="Scott M.A."/>
            <person name="Spackman E."/>
            <person name="Goraichik I."/>
            <person name="Dimitrov K.M."/>
            <person name="Suarez D.L."/>
            <person name="Swayne D.E."/>
        </authorList>
    </citation>
    <scope>NUCLEOTIDE SEQUENCE [LARGE SCALE GENOMIC DNA]</scope>
    <source>
        <strain evidence="6 7">CECT 8625</strain>
    </source>
</reference>
<evidence type="ECO:0000313" key="6">
    <source>
        <dbReference type="EMBL" id="SLN43436.1"/>
    </source>
</evidence>
<name>A0A1X6Z8D9_9RHOB</name>
<dbReference type="GO" id="GO:0003677">
    <property type="term" value="F:DNA binding"/>
    <property type="evidence" value="ECO:0007669"/>
    <property type="project" value="TreeGrafter"/>
</dbReference>
<evidence type="ECO:0000256" key="3">
    <source>
        <dbReference type="PIRSR" id="PIRSR602081-1"/>
    </source>
</evidence>
<dbReference type="Proteomes" id="UP000193570">
    <property type="component" value="Unassembled WGS sequence"/>
</dbReference>
<dbReference type="Pfam" id="PF03441">
    <property type="entry name" value="FAD_binding_7"/>
    <property type="match status" value="1"/>
</dbReference>
<feature type="binding site" evidence="3">
    <location>
        <position position="78"/>
    </location>
    <ligand>
        <name>FAD</name>
        <dbReference type="ChEBI" id="CHEBI:57692"/>
    </ligand>
</feature>
<keyword evidence="2 3" id="KW-0274">FAD</keyword>
<dbReference type="EMBL" id="FWFK01000003">
    <property type="protein sequence ID" value="SLN43436.1"/>
    <property type="molecule type" value="Genomic_DNA"/>
</dbReference>
<dbReference type="GO" id="GO:0003904">
    <property type="term" value="F:deoxyribodipyrimidine photo-lyase activity"/>
    <property type="evidence" value="ECO:0007669"/>
    <property type="project" value="UniProtKB-EC"/>
</dbReference>
<dbReference type="OrthoDB" id="9772484at2"/>
<dbReference type="RefSeq" id="WP_085791843.1">
    <property type="nucleotide sequence ID" value="NZ_FWFK01000003.1"/>
</dbReference>
<dbReference type="SUPFAM" id="SSF48173">
    <property type="entry name" value="Cryptochrome/photolyase FAD-binding domain"/>
    <property type="match status" value="1"/>
</dbReference>
<dbReference type="Gene3D" id="1.25.40.80">
    <property type="match status" value="1"/>
</dbReference>
<sequence>MQALEHFPPTRETGLDRLAQFVPRAGKDYQTNRNFDLGSGAHDHVSQLSPYFRTRLVTEEEALRAVLEEHSRSAAGKFIDEMFWRTYSKGWLEMRPTVWSAYKGERDQAWDDVQTQSGLRQEWEAACRGETGIECFDHWAHELVETGYLHNHARMWFASIWMFTLRLPWALGADFFLRHLCDGDPASNTLGWRWVGGLHTPDKTYLARASNIRKYTNERFHPKYQLAGEAAPVDGTPNPERMAPPEGDTPDRERRTVLLLHEDDCAPGWMLEDGPAPVATATLDATGGISHLEPAPHVKAFRDGALADAVAQHGDVLGPVTYALDSASAIAAWAREHGAEQIVTSYPPVGPAADIIAGIDEVPVIRRLRPFDARAWPYATAGFFKFKDKIPKLLGALKGVEVA</sequence>
<evidence type="ECO:0000256" key="4">
    <source>
        <dbReference type="SAM" id="MobiDB-lite"/>
    </source>
</evidence>
<accession>A0A1X6Z8D9</accession>
<dbReference type="Gene3D" id="1.10.579.10">
    <property type="entry name" value="DNA Cyclobutane Dipyrimidine Photolyase, subunit A, domain 3"/>
    <property type="match status" value="1"/>
</dbReference>
<dbReference type="InterPro" id="IPR002081">
    <property type="entry name" value="Cryptochrome/DNA_photolyase_1"/>
</dbReference>
<feature type="binding site" evidence="3">
    <location>
        <begin position="182"/>
        <end position="184"/>
    </location>
    <ligand>
        <name>FAD</name>
        <dbReference type="ChEBI" id="CHEBI:57692"/>
    </ligand>
</feature>
<protein>
    <submittedName>
        <fullName evidence="6">Deoxyribodipyrimidine photo-lyase</fullName>
        <ecNumber evidence="6">4.1.99.3</ecNumber>
    </submittedName>
</protein>
<keyword evidence="1 3" id="KW-0285">Flavoprotein</keyword>
<organism evidence="6 7">
    <name type="scientific">Roseivivax jejudonensis</name>
    <dbReference type="NCBI Taxonomy" id="1529041"/>
    <lineage>
        <taxon>Bacteria</taxon>
        <taxon>Pseudomonadati</taxon>
        <taxon>Pseudomonadota</taxon>
        <taxon>Alphaproteobacteria</taxon>
        <taxon>Rhodobacterales</taxon>
        <taxon>Roseobacteraceae</taxon>
        <taxon>Roseivivax</taxon>
    </lineage>
</organism>
<dbReference type="EC" id="4.1.99.3" evidence="6"/>
<comment type="cofactor">
    <cofactor evidence="3">
        <name>FAD</name>
        <dbReference type="ChEBI" id="CHEBI:57692"/>
    </cofactor>
    <text evidence="3">Binds 1 FAD per subunit.</text>
</comment>
<dbReference type="PANTHER" id="PTHR11455">
    <property type="entry name" value="CRYPTOCHROME"/>
    <property type="match status" value="1"/>
</dbReference>
<feature type="region of interest" description="Disordered" evidence="4">
    <location>
        <begin position="228"/>
        <end position="251"/>
    </location>
</feature>
<feature type="domain" description="Cryptochrome/DNA photolyase FAD-binding" evidence="5">
    <location>
        <begin position="78"/>
        <end position="215"/>
    </location>
</feature>
<dbReference type="GO" id="GO:0071949">
    <property type="term" value="F:FAD binding"/>
    <property type="evidence" value="ECO:0007669"/>
    <property type="project" value="TreeGrafter"/>
</dbReference>
<keyword evidence="6" id="KW-0456">Lyase</keyword>
<dbReference type="InterPro" id="IPR005101">
    <property type="entry name" value="Cryptochr/Photolyase_FAD-bd"/>
</dbReference>
<evidence type="ECO:0000256" key="1">
    <source>
        <dbReference type="ARBA" id="ARBA00022630"/>
    </source>
</evidence>
<feature type="binding site" evidence="3">
    <location>
        <position position="29"/>
    </location>
    <ligand>
        <name>FAD</name>
        <dbReference type="ChEBI" id="CHEBI:57692"/>
    </ligand>
</feature>